<dbReference type="RefSeq" id="XP_026279332.1">
    <property type="nucleotide sequence ID" value="XM_026423547.2"/>
</dbReference>
<dbReference type="AlphaFoldDB" id="A0A6J1SE89"/>
<dbReference type="GO" id="GO:0031179">
    <property type="term" value="P:peptide modification"/>
    <property type="evidence" value="ECO:0007669"/>
    <property type="project" value="InterPro"/>
</dbReference>
<dbReference type="GO" id="GO:0046872">
    <property type="term" value="F:metal ion binding"/>
    <property type="evidence" value="ECO:0007669"/>
    <property type="project" value="UniProtKB-KW"/>
</dbReference>
<dbReference type="PRINTS" id="PR01951">
    <property type="entry name" value="LANCEUKARYTE"/>
</dbReference>
<accession>A0A6J1SE89</accession>
<dbReference type="KEGG" id="foc:113207140"/>
<dbReference type="SUPFAM" id="SSF158745">
    <property type="entry name" value="LanC-like"/>
    <property type="match status" value="1"/>
</dbReference>
<evidence type="ECO:0000256" key="1">
    <source>
        <dbReference type="ARBA" id="ARBA00007179"/>
    </source>
</evidence>
<dbReference type="GO" id="GO:0005886">
    <property type="term" value="C:plasma membrane"/>
    <property type="evidence" value="ECO:0007669"/>
    <property type="project" value="TreeGrafter"/>
</dbReference>
<comment type="similarity">
    <text evidence="1">Belongs to the LanC-like protein family.</text>
</comment>
<feature type="binding site" evidence="2">
    <location>
        <position position="293"/>
    </location>
    <ligand>
        <name>Zn(2+)</name>
        <dbReference type="ChEBI" id="CHEBI:29105"/>
    </ligand>
</feature>
<dbReference type="PRINTS" id="PR01950">
    <property type="entry name" value="LANCSUPER"/>
</dbReference>
<dbReference type="PANTHER" id="PTHR12736">
    <property type="entry name" value="LANC-LIKE PROTEIN"/>
    <property type="match status" value="1"/>
</dbReference>
<dbReference type="InterPro" id="IPR012341">
    <property type="entry name" value="6hp_glycosidase-like_sf"/>
</dbReference>
<dbReference type="InterPro" id="IPR007822">
    <property type="entry name" value="LANC-like"/>
</dbReference>
<protein>
    <submittedName>
        <fullName evidence="4">LanC-like protein 2</fullName>
    </submittedName>
</protein>
<evidence type="ECO:0000313" key="4">
    <source>
        <dbReference type="RefSeq" id="XP_026279332.1"/>
    </source>
</evidence>
<gene>
    <name evidence="4" type="primary">LOC113207140</name>
</gene>
<evidence type="ECO:0000313" key="3">
    <source>
        <dbReference type="Proteomes" id="UP000504606"/>
    </source>
</evidence>
<dbReference type="Proteomes" id="UP000504606">
    <property type="component" value="Unplaced"/>
</dbReference>
<keyword evidence="2" id="KW-0862">Zinc</keyword>
<dbReference type="Pfam" id="PF05147">
    <property type="entry name" value="LANC_like"/>
    <property type="match status" value="1"/>
</dbReference>
<feature type="binding site" evidence="2">
    <location>
        <position position="339"/>
    </location>
    <ligand>
        <name>Zn(2+)</name>
        <dbReference type="ChEBI" id="CHEBI:29105"/>
    </ligand>
</feature>
<dbReference type="OrthoDB" id="10257263at2759"/>
<dbReference type="CDD" id="cd04794">
    <property type="entry name" value="euk_LANCL"/>
    <property type="match status" value="1"/>
</dbReference>
<organism evidence="3 4">
    <name type="scientific">Frankliniella occidentalis</name>
    <name type="common">Western flower thrips</name>
    <name type="synonym">Euthrips occidentalis</name>
    <dbReference type="NCBI Taxonomy" id="133901"/>
    <lineage>
        <taxon>Eukaryota</taxon>
        <taxon>Metazoa</taxon>
        <taxon>Ecdysozoa</taxon>
        <taxon>Arthropoda</taxon>
        <taxon>Hexapoda</taxon>
        <taxon>Insecta</taxon>
        <taxon>Pterygota</taxon>
        <taxon>Neoptera</taxon>
        <taxon>Paraneoptera</taxon>
        <taxon>Thysanoptera</taxon>
        <taxon>Terebrantia</taxon>
        <taxon>Thripoidea</taxon>
        <taxon>Thripidae</taxon>
        <taxon>Frankliniella</taxon>
    </lineage>
</organism>
<keyword evidence="3" id="KW-1185">Reference proteome</keyword>
<dbReference type="PANTHER" id="PTHR12736:SF21">
    <property type="entry name" value="LANC-LIKE PROTEIN 2"/>
    <property type="match status" value="1"/>
</dbReference>
<sequence>MASGIWPVVNVQADAVAKDRYYENIYQDFDANILNDFVEKENNVYKITELFITKLRQNAEILLQDVMAHEKDVATSGFSVYTGVAGVALVFLLASRRFSGEHKQIAKSFIKLAHSNPHRSRVNFLNGNSGVLILNALINDNIEAKELLNQRLEEMYRLVKSPNSDMPNELLYGRVGFLYSVLFMKKNNFSVHFSESNIKAVIKIIIDQGHSLAVDEKYKAPLKYKWHDKNYFGAAHGTAGILYLLLQAREFVSEEDLRHYIQPTIDDLLECRFRSGNVLSSEGSTSDRLVQWCHGAPGAVQLFCLAYEIFGERRYLSAAVLCGEVVWRRGLLRKGCGLCHGTAGNAYTFISLYQLFKKRQDEFSEVEAAKYLYRACVFADWCFEFNNHRERCPDRFYSLFEGLSGTIYFLIDLLQPMQAAFPGYTIQCL</sequence>
<keyword evidence="2" id="KW-0479">Metal-binding</keyword>
<feature type="binding site" evidence="2">
    <location>
        <position position="340"/>
    </location>
    <ligand>
        <name>Zn(2+)</name>
        <dbReference type="ChEBI" id="CHEBI:29105"/>
    </ligand>
</feature>
<dbReference type="Gene3D" id="1.50.10.10">
    <property type="match status" value="1"/>
</dbReference>
<dbReference type="GO" id="GO:0005975">
    <property type="term" value="P:carbohydrate metabolic process"/>
    <property type="evidence" value="ECO:0007669"/>
    <property type="project" value="InterPro"/>
</dbReference>
<evidence type="ECO:0000256" key="2">
    <source>
        <dbReference type="PIRSR" id="PIRSR607822-1"/>
    </source>
</evidence>
<name>A0A6J1SE89_FRAOC</name>
<dbReference type="SMART" id="SM01260">
    <property type="entry name" value="LANC_like"/>
    <property type="match status" value="1"/>
</dbReference>
<proteinExistence type="inferred from homology"/>
<reference evidence="4" key="1">
    <citation type="submission" date="2025-08" db="UniProtKB">
        <authorList>
            <consortium name="RefSeq"/>
        </authorList>
    </citation>
    <scope>IDENTIFICATION</scope>
    <source>
        <tissue evidence="4">Whole organism</tissue>
    </source>
</reference>
<dbReference type="InterPro" id="IPR020464">
    <property type="entry name" value="LanC-like_prot_euk"/>
</dbReference>
<dbReference type="GeneID" id="113207140"/>